<evidence type="ECO:0000313" key="3">
    <source>
        <dbReference type="Proteomes" id="UP001499959"/>
    </source>
</evidence>
<feature type="domain" description="DUF4062" evidence="1">
    <location>
        <begin position="8"/>
        <end position="84"/>
    </location>
</feature>
<keyword evidence="3" id="KW-1185">Reference proteome</keyword>
<gene>
    <name evidence="2" type="ORF">GCM10023307_06070</name>
</gene>
<dbReference type="Pfam" id="PF13271">
    <property type="entry name" value="DUF4062"/>
    <property type="match status" value="1"/>
</dbReference>
<dbReference type="EMBL" id="BAABJE010000001">
    <property type="protein sequence ID" value="GAA4784157.1"/>
    <property type="molecule type" value="Genomic_DNA"/>
</dbReference>
<dbReference type="InterPro" id="IPR025139">
    <property type="entry name" value="DUF4062"/>
</dbReference>
<dbReference type="Proteomes" id="UP001499959">
    <property type="component" value="Unassembled WGS sequence"/>
</dbReference>
<accession>A0ABP9ASV6</accession>
<evidence type="ECO:0000313" key="2">
    <source>
        <dbReference type="EMBL" id="GAA4784157.1"/>
    </source>
</evidence>
<evidence type="ECO:0000259" key="1">
    <source>
        <dbReference type="Pfam" id="PF13271"/>
    </source>
</evidence>
<sequence>MRGKTNTRIFIASSWQLRKDRAAFRELIMEQNNAWHEQGAFLQVVGWEHFLDAMSPTRLQDEYNQAIRDCDIFVMLYQSKVGKYTREEFEVALAQFRKTGRPLIYTYHKTLAPKKPPSDEDAQSVAEFEGRLKGLEHFKTEYPSRKGLQLHFLQQLHRLAKEHVIDFAPPGGALPPGAPLPALTHISITVNAGRDTVVATGHGATAVGRGGMVIGDNSSGNNNTGHQTIIDRQTLVDTGGGAYVGGDVNVTGGNVIGRDQKGA</sequence>
<proteinExistence type="predicted"/>
<organism evidence="2 3">
    <name type="scientific">Lysobacter hankyongensis</name>
    <dbReference type="NCBI Taxonomy" id="1176535"/>
    <lineage>
        <taxon>Bacteria</taxon>
        <taxon>Pseudomonadati</taxon>
        <taxon>Pseudomonadota</taxon>
        <taxon>Gammaproteobacteria</taxon>
        <taxon>Lysobacterales</taxon>
        <taxon>Lysobacteraceae</taxon>
        <taxon>Lysobacter</taxon>
    </lineage>
</organism>
<reference evidence="3" key="1">
    <citation type="journal article" date="2019" name="Int. J. Syst. Evol. Microbiol.">
        <title>The Global Catalogue of Microorganisms (GCM) 10K type strain sequencing project: providing services to taxonomists for standard genome sequencing and annotation.</title>
        <authorList>
            <consortium name="The Broad Institute Genomics Platform"/>
            <consortium name="The Broad Institute Genome Sequencing Center for Infectious Disease"/>
            <person name="Wu L."/>
            <person name="Ma J."/>
        </authorList>
    </citation>
    <scope>NUCLEOTIDE SEQUENCE [LARGE SCALE GENOMIC DNA]</scope>
    <source>
        <strain evidence="3">JCM 18204</strain>
    </source>
</reference>
<name>A0ABP9ASV6_9GAMM</name>
<comment type="caution">
    <text evidence="2">The sequence shown here is derived from an EMBL/GenBank/DDBJ whole genome shotgun (WGS) entry which is preliminary data.</text>
</comment>
<protein>
    <recommendedName>
        <fullName evidence="1">DUF4062 domain-containing protein</fullName>
    </recommendedName>
</protein>
<dbReference type="RefSeq" id="WP_345301782.1">
    <property type="nucleotide sequence ID" value="NZ_BAABJE010000001.1"/>
</dbReference>